<dbReference type="AlphaFoldDB" id="A0A7J6SE70"/>
<reference evidence="1 2" key="1">
    <citation type="submission" date="2020-04" db="EMBL/GenBank/DDBJ databases">
        <title>Perkinsus olseni comparative genomics.</title>
        <authorList>
            <person name="Bogema D.R."/>
        </authorList>
    </citation>
    <scope>NUCLEOTIDE SEQUENCE [LARGE SCALE GENOMIC DNA]</scope>
    <source>
        <strain evidence="1">ATCC PRA-205</strain>
    </source>
</reference>
<dbReference type="Proteomes" id="UP000574390">
    <property type="component" value="Unassembled WGS sequence"/>
</dbReference>
<sequence>MLGWVFREVNFIPMTPVGVDKEPRINPLSIKFIPHQAVDPLNSRATGASFVVEAPTGFHFAHESGTCEAHVIELPYYDDRGEYNSGFQWSENDFLCLVPDLAALDTLVLRLGSALKMVSEREYLIVIEVYNPTSVTPAGEMPGQWKLQTYLAESISPTLALDENIVEGF</sequence>
<evidence type="ECO:0000313" key="1">
    <source>
        <dbReference type="EMBL" id="KAF4731061.1"/>
    </source>
</evidence>
<name>A0A7J6SE70_PEROL</name>
<protein>
    <submittedName>
        <fullName evidence="1">Uncharacterized protein</fullName>
    </submittedName>
</protein>
<comment type="caution">
    <text evidence="1">The sequence shown here is derived from an EMBL/GenBank/DDBJ whole genome shotgun (WGS) entry which is preliminary data.</text>
</comment>
<organism evidence="1 2">
    <name type="scientific">Perkinsus olseni</name>
    <name type="common">Perkinsus atlanticus</name>
    <dbReference type="NCBI Taxonomy" id="32597"/>
    <lineage>
        <taxon>Eukaryota</taxon>
        <taxon>Sar</taxon>
        <taxon>Alveolata</taxon>
        <taxon>Perkinsozoa</taxon>
        <taxon>Perkinsea</taxon>
        <taxon>Perkinsida</taxon>
        <taxon>Perkinsidae</taxon>
        <taxon>Perkinsus</taxon>
    </lineage>
</organism>
<feature type="non-terminal residue" evidence="1">
    <location>
        <position position="1"/>
    </location>
</feature>
<gene>
    <name evidence="1" type="ORF">FOZ62_013699</name>
</gene>
<dbReference type="EMBL" id="JABANM010015449">
    <property type="protein sequence ID" value="KAF4731061.1"/>
    <property type="molecule type" value="Genomic_DNA"/>
</dbReference>
<accession>A0A7J6SE70</accession>
<proteinExistence type="predicted"/>
<evidence type="ECO:0000313" key="2">
    <source>
        <dbReference type="Proteomes" id="UP000574390"/>
    </source>
</evidence>